<dbReference type="InParanoid" id="A0A7X0JQK4"/>
<sequence length="239" mass="26597">MQIQEFFTPGPENADQFSFTREQASRFAKFVANDYNPIHDVDAKRFCVPGDLLFAISLAKAGLSQSMKVDFTDMVTDGIQLSLQAAEAGQHQLTGDNDKCYLKLTYSGEHSENAELISKLSESYVAYSGLTFPHILVPLMREQNVMINPARPLVIYEGAELELERLDLNDAELVGAESKLLVEGKRGTVTLGFDIVSNGTRVGHGEKRMVLSGLREFDEQAMTDVVAYYKDRQTQFVDA</sequence>
<keyword evidence="2" id="KW-1185">Reference proteome</keyword>
<dbReference type="EMBL" id="JACHHT010000001">
    <property type="protein sequence ID" value="MBB6520464.1"/>
    <property type="molecule type" value="Genomic_DNA"/>
</dbReference>
<dbReference type="AlphaFoldDB" id="A0A7X0JQK4"/>
<proteinExistence type="predicted"/>
<protein>
    <recommendedName>
        <fullName evidence="3">DUF3581 domain-containing protein</fullName>
    </recommendedName>
</protein>
<dbReference type="RefSeq" id="WP_166851207.1">
    <property type="nucleotide sequence ID" value="NZ_JAAONY010000001.1"/>
</dbReference>
<evidence type="ECO:0000313" key="2">
    <source>
        <dbReference type="Proteomes" id="UP000528457"/>
    </source>
</evidence>
<organism evidence="1 2">
    <name type="scientific">Pseudoteredinibacter isoporae</name>
    <dbReference type="NCBI Taxonomy" id="570281"/>
    <lineage>
        <taxon>Bacteria</taxon>
        <taxon>Pseudomonadati</taxon>
        <taxon>Pseudomonadota</taxon>
        <taxon>Gammaproteobacteria</taxon>
        <taxon>Cellvibrionales</taxon>
        <taxon>Cellvibrionaceae</taxon>
        <taxon>Pseudoteredinibacter</taxon>
    </lineage>
</organism>
<gene>
    <name evidence="1" type="ORF">HNR48_000742</name>
</gene>
<name>A0A7X0JQK4_9GAMM</name>
<dbReference type="InterPro" id="IPR021974">
    <property type="entry name" value="DUF3581"/>
</dbReference>
<dbReference type="Proteomes" id="UP000528457">
    <property type="component" value="Unassembled WGS sequence"/>
</dbReference>
<dbReference type="Pfam" id="PF12119">
    <property type="entry name" value="DUF3581"/>
    <property type="match status" value="1"/>
</dbReference>
<accession>A0A7X0JQK4</accession>
<comment type="caution">
    <text evidence="1">The sequence shown here is derived from an EMBL/GenBank/DDBJ whole genome shotgun (WGS) entry which is preliminary data.</text>
</comment>
<reference evidence="1 2" key="1">
    <citation type="submission" date="2020-08" db="EMBL/GenBank/DDBJ databases">
        <title>Genomic Encyclopedia of Type Strains, Phase IV (KMG-IV): sequencing the most valuable type-strain genomes for metagenomic binning, comparative biology and taxonomic classification.</title>
        <authorList>
            <person name="Goeker M."/>
        </authorList>
    </citation>
    <scope>NUCLEOTIDE SEQUENCE [LARGE SCALE GENOMIC DNA]</scope>
    <source>
        <strain evidence="1 2">DSM 22368</strain>
    </source>
</reference>
<evidence type="ECO:0008006" key="3">
    <source>
        <dbReference type="Google" id="ProtNLM"/>
    </source>
</evidence>
<evidence type="ECO:0000313" key="1">
    <source>
        <dbReference type="EMBL" id="MBB6520464.1"/>
    </source>
</evidence>